<protein>
    <submittedName>
        <fullName evidence="2">Uncharacterized protein</fullName>
    </submittedName>
</protein>
<sequence>MTCCITFFIINQVKCTTSVHQYFGSALLEHQLSESSCRLANQESGWNSRTQWILYCFIIIKDVVYGLVGIFLPWKLLLNGDIELLNHIISACQNCSVKNQS</sequence>
<accession>A0A8X6KYR7</accession>
<dbReference type="AlphaFoldDB" id="A0A8X6KYR7"/>
<name>A0A8X6KYR7_TRICU</name>
<keyword evidence="1" id="KW-0812">Transmembrane</keyword>
<evidence type="ECO:0000313" key="3">
    <source>
        <dbReference type="Proteomes" id="UP000887116"/>
    </source>
</evidence>
<dbReference type="Proteomes" id="UP000887116">
    <property type="component" value="Unassembled WGS sequence"/>
</dbReference>
<keyword evidence="1" id="KW-1133">Transmembrane helix</keyword>
<comment type="caution">
    <text evidence="2">The sequence shown here is derived from an EMBL/GenBank/DDBJ whole genome shotgun (WGS) entry which is preliminary data.</text>
</comment>
<dbReference type="EMBL" id="BMAO01033733">
    <property type="protein sequence ID" value="GFQ91445.1"/>
    <property type="molecule type" value="Genomic_DNA"/>
</dbReference>
<reference evidence="2" key="1">
    <citation type="submission" date="2020-07" db="EMBL/GenBank/DDBJ databases">
        <title>Multicomponent nature underlies the extraordinary mechanical properties of spider dragline silk.</title>
        <authorList>
            <person name="Kono N."/>
            <person name="Nakamura H."/>
            <person name="Mori M."/>
            <person name="Yoshida Y."/>
            <person name="Ohtoshi R."/>
            <person name="Malay A.D."/>
            <person name="Moran D.A.P."/>
            <person name="Tomita M."/>
            <person name="Numata K."/>
            <person name="Arakawa K."/>
        </authorList>
    </citation>
    <scope>NUCLEOTIDE SEQUENCE</scope>
</reference>
<feature type="transmembrane region" description="Helical" evidence="1">
    <location>
        <begin position="52"/>
        <end position="74"/>
    </location>
</feature>
<evidence type="ECO:0000313" key="2">
    <source>
        <dbReference type="EMBL" id="GFQ91445.1"/>
    </source>
</evidence>
<proteinExistence type="predicted"/>
<evidence type="ECO:0000256" key="1">
    <source>
        <dbReference type="SAM" id="Phobius"/>
    </source>
</evidence>
<gene>
    <name evidence="2" type="ORF">TNCT_432831</name>
</gene>
<keyword evidence="3" id="KW-1185">Reference proteome</keyword>
<organism evidence="2 3">
    <name type="scientific">Trichonephila clavata</name>
    <name type="common">Joro spider</name>
    <name type="synonym">Nephila clavata</name>
    <dbReference type="NCBI Taxonomy" id="2740835"/>
    <lineage>
        <taxon>Eukaryota</taxon>
        <taxon>Metazoa</taxon>
        <taxon>Ecdysozoa</taxon>
        <taxon>Arthropoda</taxon>
        <taxon>Chelicerata</taxon>
        <taxon>Arachnida</taxon>
        <taxon>Araneae</taxon>
        <taxon>Araneomorphae</taxon>
        <taxon>Entelegynae</taxon>
        <taxon>Araneoidea</taxon>
        <taxon>Nephilidae</taxon>
        <taxon>Trichonephila</taxon>
    </lineage>
</organism>
<keyword evidence="1" id="KW-0472">Membrane</keyword>